<organism evidence="3 4">
    <name type="scientific">Saponaria officinalis</name>
    <name type="common">Common soapwort</name>
    <name type="synonym">Lychnis saponaria</name>
    <dbReference type="NCBI Taxonomy" id="3572"/>
    <lineage>
        <taxon>Eukaryota</taxon>
        <taxon>Viridiplantae</taxon>
        <taxon>Streptophyta</taxon>
        <taxon>Embryophyta</taxon>
        <taxon>Tracheophyta</taxon>
        <taxon>Spermatophyta</taxon>
        <taxon>Magnoliopsida</taxon>
        <taxon>eudicotyledons</taxon>
        <taxon>Gunneridae</taxon>
        <taxon>Pentapetalae</taxon>
        <taxon>Caryophyllales</taxon>
        <taxon>Caryophyllaceae</taxon>
        <taxon>Caryophylleae</taxon>
        <taxon>Saponaria</taxon>
    </lineage>
</organism>
<evidence type="ECO:0000256" key="1">
    <source>
        <dbReference type="ARBA" id="ARBA00008668"/>
    </source>
</evidence>
<keyword evidence="2" id="KW-0325">Glycoprotein</keyword>
<evidence type="ECO:0000313" key="3">
    <source>
        <dbReference type="EMBL" id="KAK9705512.1"/>
    </source>
</evidence>
<reference evidence="3" key="1">
    <citation type="submission" date="2024-03" db="EMBL/GenBank/DDBJ databases">
        <title>WGS assembly of Saponaria officinalis var. Norfolk2.</title>
        <authorList>
            <person name="Jenkins J."/>
            <person name="Shu S."/>
            <person name="Grimwood J."/>
            <person name="Barry K."/>
            <person name="Goodstein D."/>
            <person name="Schmutz J."/>
            <person name="Leebens-Mack J."/>
            <person name="Osbourn A."/>
        </authorList>
    </citation>
    <scope>NUCLEOTIDE SEQUENCE [LARGE SCALE GENOMIC DNA]</scope>
    <source>
        <strain evidence="3">JIC</strain>
    </source>
</reference>
<gene>
    <name evidence="3" type="ORF">RND81_07G062700</name>
</gene>
<dbReference type="GO" id="GO:0016788">
    <property type="term" value="F:hydrolase activity, acting on ester bonds"/>
    <property type="evidence" value="ECO:0007669"/>
    <property type="project" value="InterPro"/>
</dbReference>
<keyword evidence="4" id="KW-1185">Reference proteome</keyword>
<accession>A0AAW1JKP5</accession>
<dbReference type="Proteomes" id="UP001443914">
    <property type="component" value="Unassembled WGS sequence"/>
</dbReference>
<evidence type="ECO:0000256" key="2">
    <source>
        <dbReference type="ARBA" id="ARBA00023180"/>
    </source>
</evidence>
<dbReference type="InterPro" id="IPR001087">
    <property type="entry name" value="GDSL"/>
</dbReference>
<evidence type="ECO:0000313" key="4">
    <source>
        <dbReference type="Proteomes" id="UP001443914"/>
    </source>
</evidence>
<dbReference type="EMBL" id="JBDFQZ010000007">
    <property type="protein sequence ID" value="KAK9705512.1"/>
    <property type="molecule type" value="Genomic_DNA"/>
</dbReference>
<dbReference type="InterPro" id="IPR036514">
    <property type="entry name" value="SGNH_hydro_sf"/>
</dbReference>
<sequence length="316" mass="35612">MEIFLLTCFTNLNAAKYLKLPFIDAYLNKEGNFTHGVNFATGGATALNMSVLELKYNISVLDLSLSGQLDWFKSHIYSYYVDESVWRGKISKGLFIMGPIGGNDYNFAIAQGKTLSDIYKMVPDVIQAIEIFVEEIIGLGATKIAIPGNFPVGCVPLYLSLFKTNDSNMYDELKCLKPYNKHGQFHNYQLQKVVVKLQKRYPNVSIVYMDYYEAFRQILQHATLFGFDKTTTQEACCGPSDEEYNIKGVVSCGNKGVPVCENPREHISWDGTHLTQHAYHVLVKHLMPSLNVGVKNERLNGYLISISVCFILIRGL</sequence>
<comment type="similarity">
    <text evidence="1">Belongs to the 'GDSL' lipolytic enzyme family.</text>
</comment>
<dbReference type="AlphaFoldDB" id="A0AAW1JKP5"/>
<dbReference type="PANTHER" id="PTHR22835:SF517">
    <property type="entry name" value="GDSL-LIKE LIPASE_ACYLHYDROLASE FAMILY PROTEIN, EXPRESSED"/>
    <property type="match status" value="1"/>
</dbReference>
<protein>
    <submittedName>
        <fullName evidence="3">Uncharacterized protein</fullName>
    </submittedName>
</protein>
<dbReference type="SUPFAM" id="SSF52266">
    <property type="entry name" value="SGNH hydrolase"/>
    <property type="match status" value="1"/>
</dbReference>
<comment type="caution">
    <text evidence="3">The sequence shown here is derived from an EMBL/GenBank/DDBJ whole genome shotgun (WGS) entry which is preliminary data.</text>
</comment>
<dbReference type="Pfam" id="PF00657">
    <property type="entry name" value="Lipase_GDSL"/>
    <property type="match status" value="1"/>
</dbReference>
<name>A0AAW1JKP5_SAPOF</name>
<dbReference type="PANTHER" id="PTHR22835">
    <property type="entry name" value="ZINC FINGER FYVE DOMAIN CONTAINING PROTEIN"/>
    <property type="match status" value="1"/>
</dbReference>
<dbReference type="Gene3D" id="3.40.50.1110">
    <property type="entry name" value="SGNH hydrolase"/>
    <property type="match status" value="1"/>
</dbReference>
<proteinExistence type="inferred from homology"/>